<keyword evidence="2" id="KW-1185">Reference proteome</keyword>
<protein>
    <submittedName>
        <fullName evidence="1">Uncharacterized protein</fullName>
    </submittedName>
</protein>
<name>E0DFF5_9CORY</name>
<dbReference type="Proteomes" id="UP000004218">
    <property type="component" value="Unassembled WGS sequence"/>
</dbReference>
<dbReference type="AlphaFoldDB" id="E0DFF5"/>
<sequence length="39" mass="4551">MPHITRLHGRKSSMKVSGCGWDAYLLLSQRHKMITWLIV</sequence>
<dbReference type="EMBL" id="ACSH02000005">
    <property type="protein sequence ID" value="EFM49076.1"/>
    <property type="molecule type" value="Genomic_DNA"/>
</dbReference>
<gene>
    <name evidence="1" type="ORF">HMPREF0299_6599</name>
</gene>
<reference evidence="1" key="1">
    <citation type="submission" date="2010-08" db="EMBL/GenBank/DDBJ databases">
        <authorList>
            <person name="Harkins D.M."/>
            <person name="Madupu R."/>
            <person name="Durkin A.S."/>
            <person name="Torralba M."/>
            <person name="Methe B."/>
            <person name="Sutton G.G."/>
            <person name="Nelson K.E."/>
        </authorList>
    </citation>
    <scope>NUCLEOTIDE SEQUENCE [LARGE SCALE GENOMIC DNA]</scope>
    <source>
        <strain evidence="1">ATCC 14266</strain>
    </source>
</reference>
<proteinExistence type="predicted"/>
<evidence type="ECO:0000313" key="2">
    <source>
        <dbReference type="Proteomes" id="UP000004218"/>
    </source>
</evidence>
<accession>E0DFF5</accession>
<organism evidence="1 2">
    <name type="scientific">Corynebacterium matruchotii ATCC 14266</name>
    <dbReference type="NCBI Taxonomy" id="553207"/>
    <lineage>
        <taxon>Bacteria</taxon>
        <taxon>Bacillati</taxon>
        <taxon>Actinomycetota</taxon>
        <taxon>Actinomycetes</taxon>
        <taxon>Mycobacteriales</taxon>
        <taxon>Corynebacteriaceae</taxon>
        <taxon>Corynebacterium</taxon>
    </lineage>
</organism>
<comment type="caution">
    <text evidence="1">The sequence shown here is derived from an EMBL/GenBank/DDBJ whole genome shotgun (WGS) entry which is preliminary data.</text>
</comment>
<evidence type="ECO:0000313" key="1">
    <source>
        <dbReference type="EMBL" id="EFM49076.1"/>
    </source>
</evidence>